<proteinExistence type="predicted"/>
<dbReference type="STRING" id="1776384.GCA_900086585_02245"/>
<protein>
    <submittedName>
        <fullName evidence="1">DUF2974 domain-containing protein</fullName>
    </submittedName>
</protein>
<dbReference type="SUPFAM" id="SSF53474">
    <property type="entry name" value="alpha/beta-Hydrolases"/>
    <property type="match status" value="1"/>
</dbReference>
<dbReference type="RefSeq" id="WP_118333038.1">
    <property type="nucleotide sequence ID" value="NZ_AP025567.1"/>
</dbReference>
<dbReference type="OrthoDB" id="9769481at2"/>
<dbReference type="InterPro" id="IPR029058">
    <property type="entry name" value="AB_hydrolase_fold"/>
</dbReference>
<organism evidence="1 2">
    <name type="scientific">Emergencia timonensis</name>
    <dbReference type="NCBI Taxonomy" id="1776384"/>
    <lineage>
        <taxon>Bacteria</taxon>
        <taxon>Bacillati</taxon>
        <taxon>Bacillota</taxon>
        <taxon>Clostridia</taxon>
        <taxon>Peptostreptococcales</taxon>
        <taxon>Anaerovoracaceae</taxon>
        <taxon>Emergencia</taxon>
    </lineage>
</organism>
<accession>A0A415E5K1</accession>
<keyword evidence="2" id="KW-1185">Reference proteome</keyword>
<gene>
    <name evidence="1" type="ORF">DW099_00115</name>
</gene>
<dbReference type="InterPro" id="IPR024499">
    <property type="entry name" value="Mbeg1-like"/>
</dbReference>
<dbReference type="Gene3D" id="3.40.50.1820">
    <property type="entry name" value="alpha/beta hydrolase"/>
    <property type="match status" value="1"/>
</dbReference>
<name>A0A415E5K1_9FIRM</name>
<evidence type="ECO:0000313" key="1">
    <source>
        <dbReference type="EMBL" id="RHJ89018.1"/>
    </source>
</evidence>
<reference evidence="1 2" key="1">
    <citation type="submission" date="2018-08" db="EMBL/GenBank/DDBJ databases">
        <title>A genome reference for cultivated species of the human gut microbiota.</title>
        <authorList>
            <person name="Zou Y."/>
            <person name="Xue W."/>
            <person name="Luo G."/>
        </authorList>
    </citation>
    <scope>NUCLEOTIDE SEQUENCE [LARGE SCALE GENOMIC DNA]</scope>
    <source>
        <strain evidence="1 2">AM07-24</strain>
    </source>
</reference>
<dbReference type="AlphaFoldDB" id="A0A415E5K1"/>
<comment type="caution">
    <text evidence="1">The sequence shown here is derived from an EMBL/GenBank/DDBJ whole genome shotgun (WGS) entry which is preliminary data.</text>
</comment>
<sequence>MTNIMDYLKWRGDLPLEKIPLCDVDYLVLCRVAYIKMRGIVPASFFETAICLADMAEEVIKQNLAAKEDAALLTTLQRCIRFQNLKLLGHVDIFDDDEQEQFSAVTVLLPDESMVIVFRGTDSTIIGWKEDFNMGFADNVPAQQDAAEYVKNASEQMEEIPIRLCGHSKGGNLAVYSAAFCTEAIQRRILEVRNFDGPGFNEKNIHYPGVKRISMRTRTYLPQSSVVGMLLEHEEEFTIVHSKSIGIFQHDLYSWEIEGGGFVKESKTTGSSQFIDSTLKEWLGSMSREKREAFINGVFALFSNCDAKTLRELWKGRNAVTILKTLVSIDEPTRAVMLEGLSILKASAKKSLTLMLDNKEK</sequence>
<dbReference type="Proteomes" id="UP000284841">
    <property type="component" value="Unassembled WGS sequence"/>
</dbReference>
<evidence type="ECO:0000313" key="2">
    <source>
        <dbReference type="Proteomes" id="UP000284841"/>
    </source>
</evidence>
<dbReference type="Pfam" id="PF11187">
    <property type="entry name" value="Mbeg1-like"/>
    <property type="match status" value="1"/>
</dbReference>
<dbReference type="EMBL" id="QRMS01000001">
    <property type="protein sequence ID" value="RHJ89018.1"/>
    <property type="molecule type" value="Genomic_DNA"/>
</dbReference>